<proteinExistence type="predicted"/>
<keyword evidence="1" id="KW-0175">Coiled coil</keyword>
<comment type="caution">
    <text evidence="2">The sequence shown here is derived from an EMBL/GenBank/DDBJ whole genome shotgun (WGS) entry which is preliminary data.</text>
</comment>
<feature type="coiled-coil region" evidence="1">
    <location>
        <begin position="79"/>
        <end position="106"/>
    </location>
</feature>
<sequence>MTNLQRLLLEIKGIDLDQNELTVYLDENGLKAHDEYNPQSATNKRNIYKTALSILESIANNPSLMKVYKLDDMTVADFHTNLINRIDQLERKIRSMKTDEDEQNGNVFMLFNS</sequence>
<protein>
    <submittedName>
        <fullName evidence="2">Uncharacterized protein</fullName>
    </submittedName>
</protein>
<evidence type="ECO:0000256" key="1">
    <source>
        <dbReference type="SAM" id="Coils"/>
    </source>
</evidence>
<gene>
    <name evidence="2" type="ORF">LG52_91</name>
</gene>
<dbReference type="Proteomes" id="UP000032522">
    <property type="component" value="Unassembled WGS sequence"/>
</dbReference>
<dbReference type="AlphaFoldDB" id="A0A0D8BRE6"/>
<name>A0A0D8BRE6_GEOKU</name>
<dbReference type="RefSeq" id="WP_044730477.1">
    <property type="nucleotide sequence ID" value="NZ_JYBP01000003.1"/>
</dbReference>
<dbReference type="OrthoDB" id="48873at2"/>
<evidence type="ECO:0000313" key="2">
    <source>
        <dbReference type="EMBL" id="KJE26706.1"/>
    </source>
</evidence>
<accession>A0A0D8BRE6</accession>
<evidence type="ECO:0000313" key="3">
    <source>
        <dbReference type="Proteomes" id="UP000032522"/>
    </source>
</evidence>
<dbReference type="EMBL" id="JYBP01000003">
    <property type="protein sequence ID" value="KJE26706.1"/>
    <property type="molecule type" value="Genomic_DNA"/>
</dbReference>
<organism evidence="2 3">
    <name type="scientific">Geobacillus kaustophilus</name>
    <dbReference type="NCBI Taxonomy" id="1462"/>
    <lineage>
        <taxon>Bacteria</taxon>
        <taxon>Bacillati</taxon>
        <taxon>Bacillota</taxon>
        <taxon>Bacilli</taxon>
        <taxon>Bacillales</taxon>
        <taxon>Anoxybacillaceae</taxon>
        <taxon>Geobacillus</taxon>
        <taxon>Geobacillus thermoleovorans group</taxon>
    </lineage>
</organism>
<reference evidence="2 3" key="1">
    <citation type="submission" date="2015-01" db="EMBL/GenBank/DDBJ databases">
        <authorList>
            <person name="Filippidou S."/>
            <person name="Jeanneret N."/>
            <person name="Russel-Delif L."/>
            <person name="Junier T."/>
            <person name="Wunderlin T."/>
            <person name="Molina V."/>
            <person name="Johnson S.L."/>
            <person name="Davenport K.W."/>
            <person name="Chain P.S."/>
            <person name="Dorador C."/>
            <person name="Junier P."/>
        </authorList>
    </citation>
    <scope>NUCLEOTIDE SEQUENCE [LARGE SCALE GENOMIC DNA]</scope>
    <source>
        <strain evidence="2 3">Et7/4</strain>
    </source>
</reference>
<dbReference type="PATRIC" id="fig|1462.6.peg.178"/>